<accession>A0A1S1LZ24</accession>
<dbReference type="Gene3D" id="3.40.50.720">
    <property type="entry name" value="NAD(P)-binding Rossmann-like Domain"/>
    <property type="match status" value="1"/>
</dbReference>
<dbReference type="GO" id="GO:0016651">
    <property type="term" value="F:oxidoreductase activity, acting on NAD(P)H"/>
    <property type="evidence" value="ECO:0007669"/>
    <property type="project" value="TreeGrafter"/>
</dbReference>
<name>A0A1S1LZ24_MYCCH</name>
<organism evidence="4 5">
    <name type="scientific">Mycobacteroides chelonae</name>
    <name type="common">Mycobacterium chelonae</name>
    <dbReference type="NCBI Taxonomy" id="1774"/>
    <lineage>
        <taxon>Bacteria</taxon>
        <taxon>Bacillati</taxon>
        <taxon>Actinomycetota</taxon>
        <taxon>Actinomycetes</taxon>
        <taxon>Mycobacteriales</taxon>
        <taxon>Mycobacteriaceae</taxon>
        <taxon>Mycobacteroides</taxon>
    </lineage>
</organism>
<keyword evidence="5" id="KW-1185">Reference proteome</keyword>
<reference evidence="4 5" key="1">
    <citation type="submission" date="2016-10" db="EMBL/GenBank/DDBJ databases">
        <title>Evaluation of Human, Veterinary and Environmental Mycobacterium chelonae Isolates by Core Genome Phylogenomic Analysis, Targeted Gene Comparison, and Anti-microbial Susceptibility Patterns: A Tale of Mistaken Identities.</title>
        <authorList>
            <person name="Fogelson S.B."/>
            <person name="Camus A.C."/>
            <person name="Lorenz W."/>
            <person name="Vasireddy R."/>
            <person name="Vasireddy S."/>
            <person name="Smith T."/>
            <person name="Brown-Elliott B.A."/>
            <person name="Wallace R.J.Jr."/>
            <person name="Hasan N.A."/>
            <person name="Reischl U."/>
            <person name="Sanchez S."/>
        </authorList>
    </citation>
    <scope>NUCLEOTIDE SEQUENCE [LARGE SCALE GENOMIC DNA]</scope>
    <source>
        <strain evidence="4 5">15518</strain>
    </source>
</reference>
<evidence type="ECO:0000256" key="2">
    <source>
        <dbReference type="ARBA" id="ARBA00023002"/>
    </source>
</evidence>
<dbReference type="InterPro" id="IPR013149">
    <property type="entry name" value="ADH-like_C"/>
</dbReference>
<dbReference type="Pfam" id="PF08240">
    <property type="entry name" value="ADH_N"/>
    <property type="match status" value="1"/>
</dbReference>
<dbReference type="InterPro" id="IPR013154">
    <property type="entry name" value="ADH-like_N"/>
</dbReference>
<dbReference type="InterPro" id="IPR011032">
    <property type="entry name" value="GroES-like_sf"/>
</dbReference>
<dbReference type="Gene3D" id="3.90.180.10">
    <property type="entry name" value="Medium-chain alcohol dehydrogenases, catalytic domain"/>
    <property type="match status" value="1"/>
</dbReference>
<dbReference type="Proteomes" id="UP000179441">
    <property type="component" value="Unassembled WGS sequence"/>
</dbReference>
<dbReference type="AlphaFoldDB" id="A0A1S1LZ24"/>
<feature type="non-terminal residue" evidence="4">
    <location>
        <position position="1"/>
    </location>
</feature>
<dbReference type="EMBL" id="MLIS01000258">
    <property type="protein sequence ID" value="OHU75667.1"/>
    <property type="molecule type" value="Genomic_DNA"/>
</dbReference>
<dbReference type="PANTHER" id="PTHR48106:SF18">
    <property type="entry name" value="QUINONE OXIDOREDUCTASE PIG3"/>
    <property type="match status" value="1"/>
</dbReference>
<dbReference type="PANTHER" id="PTHR48106">
    <property type="entry name" value="QUINONE OXIDOREDUCTASE PIG3-RELATED"/>
    <property type="match status" value="1"/>
</dbReference>
<evidence type="ECO:0000313" key="4">
    <source>
        <dbReference type="EMBL" id="OHU75667.1"/>
    </source>
</evidence>
<evidence type="ECO:0000259" key="3">
    <source>
        <dbReference type="SMART" id="SM00829"/>
    </source>
</evidence>
<dbReference type="InterPro" id="IPR020843">
    <property type="entry name" value="ER"/>
</dbReference>
<dbReference type="SMART" id="SM00829">
    <property type="entry name" value="PKS_ER"/>
    <property type="match status" value="1"/>
</dbReference>
<keyword evidence="2" id="KW-0560">Oxidoreductase</keyword>
<evidence type="ECO:0000313" key="5">
    <source>
        <dbReference type="Proteomes" id="UP000179441"/>
    </source>
</evidence>
<protein>
    <submittedName>
        <fullName evidence="4">Alcohol dehydrogenase</fullName>
    </submittedName>
</protein>
<sequence length="303" mass="30971">NWDVLEVDVPTPGEGQILIRVHAAGLNRADLMMLDGSYSPASKTSSLYSAGLEMAGEVAAVGEGVTTLAVGDRIAGAGLGAFAEYVVLDAGHVLPMPASLDWIESAALPIGLATEYDALVTQGGLTAGQRVLVVGATSSVGLLAVQLAKSLGASLVAATTTSESKGATLSRAGADVVINTKVQQLAESVAAATLGEGADVVLDHVGGALFPEVLAATRINGTVVNIGRLGGQDATINLDVLAFRRLTVRGTTFSVRSPDEIAQVTAQVRTQVLPLLASGHIRPIIDRVFAFEDALAAADHMRS</sequence>
<evidence type="ECO:0000256" key="1">
    <source>
        <dbReference type="ARBA" id="ARBA00022857"/>
    </source>
</evidence>
<comment type="caution">
    <text evidence="4">The sequence shown here is derived from an EMBL/GenBank/DDBJ whole genome shotgun (WGS) entry which is preliminary data.</text>
</comment>
<dbReference type="Pfam" id="PF00107">
    <property type="entry name" value="ADH_zinc_N"/>
    <property type="match status" value="1"/>
</dbReference>
<dbReference type="GO" id="GO:0070402">
    <property type="term" value="F:NADPH binding"/>
    <property type="evidence" value="ECO:0007669"/>
    <property type="project" value="TreeGrafter"/>
</dbReference>
<feature type="non-terminal residue" evidence="4">
    <location>
        <position position="303"/>
    </location>
</feature>
<feature type="domain" description="Enoyl reductase (ER)" evidence="3">
    <location>
        <begin position="1"/>
        <end position="301"/>
    </location>
</feature>
<dbReference type="SUPFAM" id="SSF51735">
    <property type="entry name" value="NAD(P)-binding Rossmann-fold domains"/>
    <property type="match status" value="1"/>
</dbReference>
<dbReference type="SUPFAM" id="SSF50129">
    <property type="entry name" value="GroES-like"/>
    <property type="match status" value="1"/>
</dbReference>
<keyword evidence="1" id="KW-0521">NADP</keyword>
<dbReference type="InterPro" id="IPR036291">
    <property type="entry name" value="NAD(P)-bd_dom_sf"/>
</dbReference>
<gene>
    <name evidence="4" type="ORF">BKG84_27885</name>
</gene>
<proteinExistence type="predicted"/>